<organism evidence="4 5">
    <name type="scientific">Glycomyces paridis</name>
    <dbReference type="NCBI Taxonomy" id="2126555"/>
    <lineage>
        <taxon>Bacteria</taxon>
        <taxon>Bacillati</taxon>
        <taxon>Actinomycetota</taxon>
        <taxon>Actinomycetes</taxon>
        <taxon>Glycomycetales</taxon>
        <taxon>Glycomycetaceae</taxon>
        <taxon>Glycomyces</taxon>
    </lineage>
</organism>
<dbReference type="EMBL" id="STGX01000006">
    <property type="protein sequence ID" value="THV29103.1"/>
    <property type="molecule type" value="Genomic_DNA"/>
</dbReference>
<proteinExistence type="predicted"/>
<feature type="domain" description="APS kinase" evidence="3">
    <location>
        <begin position="7"/>
        <end position="79"/>
    </location>
</feature>
<keyword evidence="5" id="KW-1185">Reference proteome</keyword>
<dbReference type="Gene3D" id="3.40.50.300">
    <property type="entry name" value="P-loop containing nucleotide triphosphate hydrolases"/>
    <property type="match status" value="2"/>
</dbReference>
<reference evidence="4 5" key="1">
    <citation type="journal article" date="2018" name="Int. J. Syst. Evol. Microbiol.">
        <title>Glycomyces paridis sp. nov., isolated from the medicinal plant Paris polyphylla.</title>
        <authorList>
            <person name="Fang X.M."/>
            <person name="Bai J.L."/>
            <person name="Su J."/>
            <person name="Zhao L.L."/>
            <person name="Liu H.Y."/>
            <person name="Ma B.P."/>
            <person name="Zhang Y.Q."/>
            <person name="Yu L.Y."/>
        </authorList>
    </citation>
    <scope>NUCLEOTIDE SEQUENCE [LARGE SCALE GENOMIC DNA]</scope>
    <source>
        <strain evidence="4 5">CPCC 204357</strain>
    </source>
</reference>
<comment type="caution">
    <text evidence="4">The sequence shown here is derived from an EMBL/GenBank/DDBJ whole genome shotgun (WGS) entry which is preliminary data.</text>
</comment>
<feature type="compositionally biased region" description="Basic and acidic residues" evidence="2">
    <location>
        <begin position="352"/>
        <end position="365"/>
    </location>
</feature>
<dbReference type="SUPFAM" id="SSF52540">
    <property type="entry name" value="P-loop containing nucleoside triphosphate hydrolases"/>
    <property type="match status" value="2"/>
</dbReference>
<evidence type="ECO:0000259" key="3">
    <source>
        <dbReference type="Pfam" id="PF01583"/>
    </source>
</evidence>
<dbReference type="AlphaFoldDB" id="A0A4S8PF97"/>
<evidence type="ECO:0000256" key="1">
    <source>
        <dbReference type="ARBA" id="ARBA00022679"/>
    </source>
</evidence>
<evidence type="ECO:0000256" key="2">
    <source>
        <dbReference type="SAM" id="MobiDB-lite"/>
    </source>
</evidence>
<evidence type="ECO:0000313" key="5">
    <source>
        <dbReference type="Proteomes" id="UP000305792"/>
    </source>
</evidence>
<name>A0A4S8PF97_9ACTN</name>
<keyword evidence="1" id="KW-0808">Transferase</keyword>
<dbReference type="RefSeq" id="WP_136529597.1">
    <property type="nucleotide sequence ID" value="NZ_STGX01000006.1"/>
</dbReference>
<protein>
    <submittedName>
        <fullName evidence="4">DUF853 family protein</fullName>
    </submittedName>
</protein>
<dbReference type="Proteomes" id="UP000305792">
    <property type="component" value="Unassembled WGS sequence"/>
</dbReference>
<dbReference type="InterPro" id="IPR027417">
    <property type="entry name" value="P-loop_NTPase"/>
</dbReference>
<feature type="region of interest" description="Disordered" evidence="2">
    <location>
        <begin position="352"/>
        <end position="372"/>
    </location>
</feature>
<sequence>MASLPFLWLAGAAGSGKTTTAWALFDQLAAEGVPVAYVDGDQVGMAYPAGPGDRDDERVKARGVGAVWPGFRDVGARCLILSGGVGSAAMVAEYAAQVPDLDLTLVELTVGSKERRERLIGRGSEELAEPADARAAALERDPITELRIDTGGRSVAEAVRAVRDRIGDWPGPAASDDTPIEAPRETPLPSPGERAPMTWVCGPTGVGKSMVAFGVFLRLLNAGVKASYVDLAQIGWSRPSSEDDPDGHRLKARNLAALWRTHREAGSEHLVVSGAGGGAATTRHYLDALPDCEPAIFRLDARPETLAERIRMRGKGIGVELPGDDLRGLDEETLERRIAAAHDEAARLENDRIGDHRIDTSDRNPDQLADDVTALIRRR</sequence>
<evidence type="ECO:0000313" key="4">
    <source>
        <dbReference type="EMBL" id="THV29103.1"/>
    </source>
</evidence>
<feature type="region of interest" description="Disordered" evidence="2">
    <location>
        <begin position="166"/>
        <end position="196"/>
    </location>
</feature>
<dbReference type="InterPro" id="IPR059117">
    <property type="entry name" value="APS_kinase_dom"/>
</dbReference>
<accession>A0A4S8PF97</accession>
<dbReference type="OrthoDB" id="7889077at2"/>
<gene>
    <name evidence="4" type="ORF">E9998_10195</name>
</gene>
<dbReference type="Pfam" id="PF01583">
    <property type="entry name" value="APS_kinase"/>
    <property type="match status" value="1"/>
</dbReference>